<evidence type="ECO:0000256" key="1">
    <source>
        <dbReference type="SAM" id="Phobius"/>
    </source>
</evidence>
<name>A0A073K3M8_9BACI</name>
<dbReference type="EMBL" id="JOTN01000002">
    <property type="protein sequence ID" value="KEK21090.1"/>
    <property type="molecule type" value="Genomic_DNA"/>
</dbReference>
<gene>
    <name evidence="2" type="ORF">BAMA_09880</name>
</gene>
<sequence>MQTVFLFWFFVIVVSIFLCKDKIIISWSSVVVCLIVIKGCFFLFMKYVKILFMLPWMPIIFMAAVLMLGACCTLFVAYVLKKIV</sequence>
<evidence type="ECO:0000313" key="3">
    <source>
        <dbReference type="Proteomes" id="UP000027822"/>
    </source>
</evidence>
<proteinExistence type="predicted"/>
<evidence type="ECO:0000313" key="2">
    <source>
        <dbReference type="EMBL" id="KEK21090.1"/>
    </source>
</evidence>
<keyword evidence="1" id="KW-1133">Transmembrane helix</keyword>
<feature type="transmembrane region" description="Helical" evidence="1">
    <location>
        <begin position="60"/>
        <end position="80"/>
    </location>
</feature>
<protein>
    <submittedName>
        <fullName evidence="2">Uncharacterized protein</fullName>
    </submittedName>
</protein>
<dbReference type="Proteomes" id="UP000027822">
    <property type="component" value="Unassembled WGS sequence"/>
</dbReference>
<feature type="transmembrane region" description="Helical" evidence="1">
    <location>
        <begin position="29"/>
        <end position="48"/>
    </location>
</feature>
<organism evidence="2 3">
    <name type="scientific">Bacillus manliponensis</name>
    <dbReference type="NCBI Taxonomy" id="574376"/>
    <lineage>
        <taxon>Bacteria</taxon>
        <taxon>Bacillati</taxon>
        <taxon>Bacillota</taxon>
        <taxon>Bacilli</taxon>
        <taxon>Bacillales</taxon>
        <taxon>Bacillaceae</taxon>
        <taxon>Bacillus</taxon>
        <taxon>Bacillus cereus group</taxon>
    </lineage>
</organism>
<keyword evidence="1" id="KW-0812">Transmembrane</keyword>
<dbReference type="AlphaFoldDB" id="A0A073K3M8"/>
<reference evidence="2 3" key="1">
    <citation type="submission" date="2014-06" db="EMBL/GenBank/DDBJ databases">
        <title>Draft genome sequence of Bacillus manliponensis JCM 15802 (MCCC 1A00708).</title>
        <authorList>
            <person name="Lai Q."/>
            <person name="Liu Y."/>
            <person name="Shao Z."/>
        </authorList>
    </citation>
    <scope>NUCLEOTIDE SEQUENCE [LARGE SCALE GENOMIC DNA]</scope>
    <source>
        <strain evidence="2 3">JCM 15802</strain>
    </source>
</reference>
<accession>A0A073K3M8</accession>
<keyword evidence="1" id="KW-0472">Membrane</keyword>
<comment type="caution">
    <text evidence="2">The sequence shown here is derived from an EMBL/GenBank/DDBJ whole genome shotgun (WGS) entry which is preliminary data.</text>
</comment>
<dbReference type="STRING" id="574376.BAMA_09880"/>
<keyword evidence="3" id="KW-1185">Reference proteome</keyword>